<dbReference type="AlphaFoldDB" id="A0A4R4IXA3"/>
<evidence type="ECO:0000313" key="1">
    <source>
        <dbReference type="EMBL" id="TDB45322.1"/>
    </source>
</evidence>
<reference evidence="1 2" key="1">
    <citation type="journal article" date="2019" name="Int. J. Syst. Evol. Microbiol.">
        <title>Photorhabdus khanii subsp. guanajuatensis subsp. nov., isolated from Heterorhabditis atacamensis, and Photorhabdus luminescens subsp. mexicana subsp. nov., isolated from Heterorhabditis mexicana entomopathogenic nematodes.</title>
        <authorList>
            <person name="Machado R.A.R."/>
            <person name="Bruno P."/>
            <person name="Arce C.C.M."/>
            <person name="Liechti N."/>
            <person name="Kohler A."/>
            <person name="Bernal J."/>
            <person name="Bruggmann R."/>
            <person name="Turlings T.C.J."/>
        </authorList>
    </citation>
    <scope>NUCLEOTIDE SEQUENCE [LARGE SCALE GENOMIC DNA]</scope>
    <source>
        <strain evidence="1 2">MEX47-22</strain>
    </source>
</reference>
<dbReference type="EMBL" id="PUJX01000032">
    <property type="protein sequence ID" value="TDB45322.1"/>
    <property type="molecule type" value="Genomic_DNA"/>
</dbReference>
<comment type="caution">
    <text evidence="1">The sequence shown here is derived from an EMBL/GenBank/DDBJ whole genome shotgun (WGS) entry which is preliminary data.</text>
</comment>
<gene>
    <name evidence="1" type="ORF">C5468_21330</name>
</gene>
<proteinExistence type="predicted"/>
<name>A0A4R4IXA3_PHOLU</name>
<evidence type="ECO:0000313" key="2">
    <source>
        <dbReference type="Proteomes" id="UP000295550"/>
    </source>
</evidence>
<sequence length="105" mass="12199">MLNLVKYDDLSPQARKAALQSATAGQKYLTRKAIRIQKAESKRNIHVAINDRYRNCRLLNSIELDRKMETAPTNYVELLIMENLCLFSPEGDHFLFSEHKYVSQL</sequence>
<protein>
    <submittedName>
        <fullName evidence="1">Uncharacterized protein</fullName>
    </submittedName>
</protein>
<organism evidence="1 2">
    <name type="scientific">Photorhabdus luminescens subsp. mexicana</name>
    <dbReference type="NCBI Taxonomy" id="2100167"/>
    <lineage>
        <taxon>Bacteria</taxon>
        <taxon>Pseudomonadati</taxon>
        <taxon>Pseudomonadota</taxon>
        <taxon>Gammaproteobacteria</taxon>
        <taxon>Enterobacterales</taxon>
        <taxon>Morganellaceae</taxon>
        <taxon>Photorhabdus</taxon>
    </lineage>
</organism>
<dbReference type="RefSeq" id="WP_132347992.1">
    <property type="nucleotide sequence ID" value="NZ_CAWOLF010000032.1"/>
</dbReference>
<accession>A0A4R4IXA3</accession>
<dbReference type="Proteomes" id="UP000295550">
    <property type="component" value="Unassembled WGS sequence"/>
</dbReference>